<dbReference type="GO" id="GO:0005524">
    <property type="term" value="F:ATP binding"/>
    <property type="evidence" value="ECO:0007669"/>
    <property type="project" value="UniProtKB-UniRule"/>
</dbReference>
<evidence type="ECO:0000256" key="3">
    <source>
        <dbReference type="ARBA" id="ARBA00022536"/>
    </source>
</evidence>
<dbReference type="GeneID" id="113700210"/>
<dbReference type="InterPro" id="IPR000719">
    <property type="entry name" value="Prot_kinase_dom"/>
</dbReference>
<evidence type="ECO:0000256" key="1">
    <source>
        <dbReference type="ARBA" id="ARBA00004479"/>
    </source>
</evidence>
<dbReference type="Pfam" id="PF01453">
    <property type="entry name" value="B_lectin"/>
    <property type="match status" value="1"/>
</dbReference>
<dbReference type="GO" id="GO:0030246">
    <property type="term" value="F:carbohydrate binding"/>
    <property type="evidence" value="ECO:0007669"/>
    <property type="project" value="UniProtKB-KW"/>
</dbReference>
<evidence type="ECO:0000256" key="12">
    <source>
        <dbReference type="ARBA" id="ARBA00023136"/>
    </source>
</evidence>
<keyword evidence="9 18" id="KW-0418">Kinase</keyword>
<keyword evidence="7" id="KW-0430">Lectin</keyword>
<dbReference type="InterPro" id="IPR051343">
    <property type="entry name" value="G-type_lectin_kinases/EP1-like"/>
</dbReference>
<dbReference type="Proteomes" id="UP001652660">
    <property type="component" value="Chromosome 7c"/>
</dbReference>
<dbReference type="PROSITE" id="PS00107">
    <property type="entry name" value="PROTEIN_KINASE_ATP"/>
    <property type="match status" value="1"/>
</dbReference>
<dbReference type="GO" id="GO:0004674">
    <property type="term" value="F:protein serine/threonine kinase activity"/>
    <property type="evidence" value="ECO:0007669"/>
    <property type="project" value="UniProtKB-KW"/>
</dbReference>
<evidence type="ECO:0000256" key="10">
    <source>
        <dbReference type="ARBA" id="ARBA00022840"/>
    </source>
</evidence>
<comment type="similarity">
    <text evidence="18">Belongs to the protein kinase superfamily. Ser/Thr protein kinase family.</text>
</comment>
<evidence type="ECO:0000256" key="2">
    <source>
        <dbReference type="ARBA" id="ARBA00022527"/>
    </source>
</evidence>
<evidence type="ECO:0000256" key="20">
    <source>
        <dbReference type="SAM" id="Phobius"/>
    </source>
</evidence>
<keyword evidence="12 20" id="KW-0472">Membrane</keyword>
<feature type="signal peptide" evidence="21">
    <location>
        <begin position="1"/>
        <end position="19"/>
    </location>
</feature>
<dbReference type="FunFam" id="1.10.510.10:FF:000237">
    <property type="entry name" value="G-type lectin S-receptor-like serine/threonine-protein kinase"/>
    <property type="match status" value="1"/>
</dbReference>
<dbReference type="CDD" id="cd00028">
    <property type="entry name" value="B_lectin"/>
    <property type="match status" value="1"/>
</dbReference>
<dbReference type="Pfam" id="PF07714">
    <property type="entry name" value="PK_Tyr_Ser-Thr"/>
    <property type="match status" value="1"/>
</dbReference>
<feature type="domain" description="Protein kinase" evidence="22">
    <location>
        <begin position="504"/>
        <end position="775"/>
    </location>
</feature>
<reference evidence="25" key="2">
    <citation type="submission" date="2025-08" db="UniProtKB">
        <authorList>
            <consortium name="RefSeq"/>
        </authorList>
    </citation>
    <scope>IDENTIFICATION</scope>
    <source>
        <tissue evidence="25">Leaves</tissue>
    </source>
</reference>
<dbReference type="InterPro" id="IPR008271">
    <property type="entry name" value="Ser/Thr_kinase_AS"/>
</dbReference>
<keyword evidence="2 18" id="KW-0723">Serine/threonine-protein kinase</keyword>
<keyword evidence="4 18" id="KW-0808">Transferase</keyword>
<evidence type="ECO:0000256" key="5">
    <source>
        <dbReference type="ARBA" id="ARBA00022692"/>
    </source>
</evidence>
<comment type="subcellular location">
    <subcellularLocation>
        <location evidence="1">Membrane</location>
        <topology evidence="1">Single-pass type I membrane protein</topology>
    </subcellularLocation>
</comment>
<keyword evidence="11 20" id="KW-1133">Transmembrane helix</keyword>
<dbReference type="FunFam" id="2.90.10.10:FF:000026">
    <property type="entry name" value="Serine/threonine-protein kinase"/>
    <property type="match status" value="1"/>
</dbReference>
<dbReference type="InterPro" id="IPR017441">
    <property type="entry name" value="Protein_kinase_ATP_BS"/>
</dbReference>
<protein>
    <recommendedName>
        <fullName evidence="18">Receptor-like serine/threonine-protein kinase</fullName>
        <ecNumber evidence="18">2.7.11.1</ecNumber>
    </recommendedName>
</protein>
<evidence type="ECO:0000256" key="18">
    <source>
        <dbReference type="PIRNR" id="PIRNR000641"/>
    </source>
</evidence>
<dbReference type="InterPro" id="IPR000858">
    <property type="entry name" value="S_locus_glycoprot_dom"/>
</dbReference>
<evidence type="ECO:0000256" key="8">
    <source>
        <dbReference type="ARBA" id="ARBA00022741"/>
    </source>
</evidence>
<evidence type="ECO:0000259" key="23">
    <source>
        <dbReference type="PROSITE" id="PS50927"/>
    </source>
</evidence>
<evidence type="ECO:0000256" key="7">
    <source>
        <dbReference type="ARBA" id="ARBA00022734"/>
    </source>
</evidence>
<dbReference type="InterPro" id="IPR001245">
    <property type="entry name" value="Ser-Thr/Tyr_kinase_cat_dom"/>
</dbReference>
<evidence type="ECO:0000256" key="19">
    <source>
        <dbReference type="PROSITE-ProRule" id="PRU10141"/>
    </source>
</evidence>
<comment type="catalytic activity">
    <reaction evidence="17 18">
        <text>L-seryl-[protein] + ATP = O-phospho-L-seryl-[protein] + ADP + H(+)</text>
        <dbReference type="Rhea" id="RHEA:17989"/>
        <dbReference type="Rhea" id="RHEA-COMP:9863"/>
        <dbReference type="Rhea" id="RHEA-COMP:11604"/>
        <dbReference type="ChEBI" id="CHEBI:15378"/>
        <dbReference type="ChEBI" id="CHEBI:29999"/>
        <dbReference type="ChEBI" id="CHEBI:30616"/>
        <dbReference type="ChEBI" id="CHEBI:83421"/>
        <dbReference type="ChEBI" id="CHEBI:456216"/>
        <dbReference type="EC" id="2.7.11.1"/>
    </reaction>
</comment>
<keyword evidence="10 18" id="KW-0067">ATP-binding</keyword>
<evidence type="ECO:0000313" key="25">
    <source>
        <dbReference type="RefSeq" id="XP_027076530.1"/>
    </source>
</evidence>
<dbReference type="InterPro" id="IPR036426">
    <property type="entry name" value="Bulb-type_lectin_dom_sf"/>
</dbReference>
<evidence type="ECO:0000256" key="4">
    <source>
        <dbReference type="ARBA" id="ARBA00022679"/>
    </source>
</evidence>
<evidence type="ECO:0000256" key="13">
    <source>
        <dbReference type="ARBA" id="ARBA00023157"/>
    </source>
</evidence>
<keyword evidence="3" id="KW-0245">EGF-like domain</keyword>
<dbReference type="RefSeq" id="XP_027076530.1">
    <property type="nucleotide sequence ID" value="XM_027220729.2"/>
</dbReference>
<keyword evidence="13" id="KW-1015">Disulfide bond</keyword>
<sequence length="792" mass="87895">MAAFLFFVLSSAFYSGIAAQQSPLNISLGSSLTPTGNSSSWLSPSGIFAFGFYQQRNGYAVGIFLAGIPEKTAVWTANRDNPIFSSNVSLILSTDGRLILQQPEGQDITVVDPSELISSASMLDSGNFVLYDSVKRIIWQSFEHPTNSLLPGQRLVADQELISSASETDDSKGIFRLKMQTDGHLVQYPVGTTDVAENSLGTTDVEENSYWSSGTNGDGPNITLNLQDDGHLYLINSSVNIVKNLSGGGHPKNKMIYLMKIDVDGIFRLYSHSIDQGGNWSIIWESSTDDCAPIGLCGINAFCTKIDDLVECKCLPGFQFVNQGNWRSGCESSFVPDSCNFTNSNANYTIESLEHTAWEVNTFSRMETSTKDDCAKACLEDCNCEAAFFKDGLCKKQKLPLTYGRRADDLNVALVKVGNPAANNEGVMQSNPVKHRKEEVRVYILIIGIALAVFGILISVFAGLYVQKNRAWGYKQILGKGNVKFVENVASRAFTFAELEQATNEFREELGKGAFGTVYKGILPNSKKIVAVKKLEKVLAEGEREFQNEISVIGKTHHRNLVQLLGYCLDGAKRLLVYEYMHNGSLEKILHKPENHPSWGERMKITCDIARGILYLHEECETQIIHCDIKPQNVLMNENGCAKISDFGLAKILKHDQTRTYTGVRGTRGYVAPEWFRNLRVTVKADVYSFGIMLLEIICCRKSVECTSPENEAILEEWAYQCFEAGELYKLVGDQEVDDVREPERMIKIALWCIQEEPALRPSMKKVLLMLEGIVDIPIPPSLPSFSSAISL</sequence>
<keyword evidence="5 20" id="KW-0812">Transmembrane</keyword>
<dbReference type="PANTHER" id="PTHR47976:SF7">
    <property type="entry name" value="RECEPTOR-LIKE SERINE_THREONINE-PROTEIN KINASE"/>
    <property type="match status" value="1"/>
</dbReference>
<dbReference type="AlphaFoldDB" id="A0A6P6TEP9"/>
<evidence type="ECO:0000256" key="14">
    <source>
        <dbReference type="ARBA" id="ARBA00023170"/>
    </source>
</evidence>
<keyword evidence="15" id="KW-0325">Glycoprotein</keyword>
<dbReference type="EC" id="2.7.11.1" evidence="18"/>
<feature type="domain" description="Bulb-type lectin" evidence="23">
    <location>
        <begin position="146"/>
        <end position="282"/>
    </location>
</feature>
<evidence type="ECO:0000256" key="15">
    <source>
        <dbReference type="ARBA" id="ARBA00023180"/>
    </source>
</evidence>
<dbReference type="CDD" id="cd14066">
    <property type="entry name" value="STKc_IRAK"/>
    <property type="match status" value="1"/>
</dbReference>
<dbReference type="Pfam" id="PF00954">
    <property type="entry name" value="S_locus_glycop"/>
    <property type="match status" value="1"/>
</dbReference>
<evidence type="ECO:0000256" key="6">
    <source>
        <dbReference type="ARBA" id="ARBA00022729"/>
    </source>
</evidence>
<dbReference type="SUPFAM" id="SSF51110">
    <property type="entry name" value="alpha-D-mannose-specific plant lectins"/>
    <property type="match status" value="2"/>
</dbReference>
<dbReference type="SMART" id="SM00220">
    <property type="entry name" value="S_TKc"/>
    <property type="match status" value="1"/>
</dbReference>
<keyword evidence="14" id="KW-0675">Receptor</keyword>
<evidence type="ECO:0000256" key="21">
    <source>
        <dbReference type="SAM" id="SignalP"/>
    </source>
</evidence>
<feature type="domain" description="Bulb-type lectin" evidence="23">
    <location>
        <begin position="26"/>
        <end position="143"/>
    </location>
</feature>
<accession>A0A6P6TEP9</accession>
<keyword evidence="8 18" id="KW-0547">Nucleotide-binding</keyword>
<dbReference type="Gene3D" id="2.90.10.10">
    <property type="entry name" value="Bulb-type lectin domain"/>
    <property type="match status" value="2"/>
</dbReference>
<dbReference type="Gene3D" id="3.30.200.20">
    <property type="entry name" value="Phosphorylase Kinase, domain 1"/>
    <property type="match status" value="1"/>
</dbReference>
<proteinExistence type="inferred from homology"/>
<evidence type="ECO:0000256" key="16">
    <source>
        <dbReference type="ARBA" id="ARBA00047899"/>
    </source>
</evidence>
<dbReference type="OrthoDB" id="1154362at2759"/>
<name>A0A6P6TEP9_COFAR</name>
<comment type="catalytic activity">
    <reaction evidence="16 18">
        <text>L-threonyl-[protein] + ATP = O-phospho-L-threonyl-[protein] + ADP + H(+)</text>
        <dbReference type="Rhea" id="RHEA:46608"/>
        <dbReference type="Rhea" id="RHEA-COMP:11060"/>
        <dbReference type="Rhea" id="RHEA-COMP:11605"/>
        <dbReference type="ChEBI" id="CHEBI:15378"/>
        <dbReference type="ChEBI" id="CHEBI:30013"/>
        <dbReference type="ChEBI" id="CHEBI:30616"/>
        <dbReference type="ChEBI" id="CHEBI:61977"/>
        <dbReference type="ChEBI" id="CHEBI:456216"/>
        <dbReference type="EC" id="2.7.11.1"/>
    </reaction>
</comment>
<dbReference type="PIRSF" id="PIRSF000641">
    <property type="entry name" value="SRK"/>
    <property type="match status" value="1"/>
</dbReference>
<organism evidence="24 25">
    <name type="scientific">Coffea arabica</name>
    <name type="common">Arabian coffee</name>
    <dbReference type="NCBI Taxonomy" id="13443"/>
    <lineage>
        <taxon>Eukaryota</taxon>
        <taxon>Viridiplantae</taxon>
        <taxon>Streptophyta</taxon>
        <taxon>Embryophyta</taxon>
        <taxon>Tracheophyta</taxon>
        <taxon>Spermatophyta</taxon>
        <taxon>Magnoliopsida</taxon>
        <taxon>eudicotyledons</taxon>
        <taxon>Gunneridae</taxon>
        <taxon>Pentapetalae</taxon>
        <taxon>asterids</taxon>
        <taxon>lamiids</taxon>
        <taxon>Gentianales</taxon>
        <taxon>Rubiaceae</taxon>
        <taxon>Ixoroideae</taxon>
        <taxon>Gardenieae complex</taxon>
        <taxon>Bertiereae - Coffeeae clade</taxon>
        <taxon>Coffeeae</taxon>
        <taxon>Coffea</taxon>
    </lineage>
</organism>
<evidence type="ECO:0000256" key="9">
    <source>
        <dbReference type="ARBA" id="ARBA00022777"/>
    </source>
</evidence>
<keyword evidence="24" id="KW-1185">Reference proteome</keyword>
<dbReference type="InterPro" id="IPR001480">
    <property type="entry name" value="Bulb-type_lectin_dom"/>
</dbReference>
<dbReference type="PROSITE" id="PS00108">
    <property type="entry name" value="PROTEIN_KINASE_ST"/>
    <property type="match status" value="1"/>
</dbReference>
<evidence type="ECO:0000313" key="24">
    <source>
        <dbReference type="Proteomes" id="UP001652660"/>
    </source>
</evidence>
<reference evidence="24" key="1">
    <citation type="journal article" date="2025" name="Foods">
        <title>Unveiling the Microbial Signatures of Arabica Coffee Cherries: Insights into Ripeness Specific Diversity, Functional Traits, and Implications for Quality and Safety.</title>
        <authorList>
            <consortium name="RefSeq"/>
            <person name="Tenea G.N."/>
            <person name="Cifuentes V."/>
            <person name="Reyes P."/>
            <person name="Cevallos-Vallejos M."/>
        </authorList>
    </citation>
    <scope>NUCLEOTIDE SEQUENCE [LARGE SCALE GENOMIC DNA]</scope>
</reference>
<dbReference type="FunFam" id="2.90.10.10:FF:000013">
    <property type="entry name" value="G-type lectin S-receptor-like serine/threonine-protein kinase LECRK1"/>
    <property type="match status" value="1"/>
</dbReference>
<feature type="transmembrane region" description="Helical" evidence="20">
    <location>
        <begin position="442"/>
        <end position="466"/>
    </location>
</feature>
<dbReference type="PANTHER" id="PTHR47976">
    <property type="entry name" value="G-TYPE LECTIN S-RECEPTOR-LIKE SERINE/THREONINE-PROTEIN KINASE SD2-5"/>
    <property type="match status" value="1"/>
</dbReference>
<dbReference type="Gene3D" id="1.10.510.10">
    <property type="entry name" value="Transferase(Phosphotransferase) domain 1"/>
    <property type="match status" value="1"/>
</dbReference>
<dbReference type="FunFam" id="3.30.200.20:FF:000059">
    <property type="entry name" value="S-receptor-like serine/threonine-protein kinase"/>
    <property type="match status" value="1"/>
</dbReference>
<dbReference type="PROSITE" id="PS50927">
    <property type="entry name" value="BULB_LECTIN"/>
    <property type="match status" value="2"/>
</dbReference>
<dbReference type="SUPFAM" id="SSF56112">
    <property type="entry name" value="Protein kinase-like (PK-like)"/>
    <property type="match status" value="1"/>
</dbReference>
<gene>
    <name evidence="25" type="primary">LOC113700210</name>
</gene>
<feature type="binding site" evidence="19">
    <location>
        <position position="534"/>
    </location>
    <ligand>
        <name>ATP</name>
        <dbReference type="ChEBI" id="CHEBI:30616"/>
    </ligand>
</feature>
<dbReference type="InterPro" id="IPR024171">
    <property type="entry name" value="SRK-like_kinase"/>
</dbReference>
<feature type="chain" id="PRO_5027709217" description="Receptor-like serine/threonine-protein kinase" evidence="21">
    <location>
        <begin position="20"/>
        <end position="792"/>
    </location>
</feature>
<dbReference type="PROSITE" id="PS50011">
    <property type="entry name" value="PROTEIN_KINASE_DOM"/>
    <property type="match status" value="1"/>
</dbReference>
<evidence type="ECO:0000259" key="22">
    <source>
        <dbReference type="PROSITE" id="PS50011"/>
    </source>
</evidence>
<dbReference type="GO" id="GO:0016020">
    <property type="term" value="C:membrane"/>
    <property type="evidence" value="ECO:0007669"/>
    <property type="project" value="UniProtKB-SubCell"/>
</dbReference>
<evidence type="ECO:0000256" key="17">
    <source>
        <dbReference type="ARBA" id="ARBA00048679"/>
    </source>
</evidence>
<evidence type="ECO:0000256" key="11">
    <source>
        <dbReference type="ARBA" id="ARBA00022989"/>
    </source>
</evidence>
<dbReference type="InterPro" id="IPR011009">
    <property type="entry name" value="Kinase-like_dom_sf"/>
</dbReference>
<dbReference type="SMART" id="SM00108">
    <property type="entry name" value="B_lectin"/>
    <property type="match status" value="1"/>
</dbReference>
<keyword evidence="6 21" id="KW-0732">Signal</keyword>
<dbReference type="GO" id="GO:0048544">
    <property type="term" value="P:recognition of pollen"/>
    <property type="evidence" value="ECO:0007669"/>
    <property type="project" value="InterPro"/>
</dbReference>